<gene>
    <name evidence="3" type="ORF">RDB_LOCUS102908</name>
</gene>
<evidence type="ECO:0000256" key="1">
    <source>
        <dbReference type="SAM" id="MobiDB-lite"/>
    </source>
</evidence>
<dbReference type="Proteomes" id="UP000663888">
    <property type="component" value="Unassembled WGS sequence"/>
</dbReference>
<organism evidence="3 4">
    <name type="scientific">Rhizoctonia solani</name>
    <dbReference type="NCBI Taxonomy" id="456999"/>
    <lineage>
        <taxon>Eukaryota</taxon>
        <taxon>Fungi</taxon>
        <taxon>Dikarya</taxon>
        <taxon>Basidiomycota</taxon>
        <taxon>Agaricomycotina</taxon>
        <taxon>Agaricomycetes</taxon>
        <taxon>Cantharellales</taxon>
        <taxon>Ceratobasidiaceae</taxon>
        <taxon>Rhizoctonia</taxon>
    </lineage>
</organism>
<keyword evidence="2" id="KW-1133">Transmembrane helix</keyword>
<keyword evidence="2" id="KW-0472">Membrane</keyword>
<reference evidence="3" key="1">
    <citation type="submission" date="2021-01" db="EMBL/GenBank/DDBJ databases">
        <authorList>
            <person name="Kaushik A."/>
        </authorList>
    </citation>
    <scope>NUCLEOTIDE SEQUENCE</scope>
    <source>
        <strain evidence="3">AG4-R118</strain>
    </source>
</reference>
<accession>A0A8H3BY38</accession>
<proteinExistence type="predicted"/>
<sequence>YATCGETGYRAGIGIALAVLVGLPCPFLNSTMCLFFAKMPFPAYHISQLTYICAPYSSALHCTSIVSRPSQYLSYNLIVAVVDATRSITHVPSIGTYCRVIILIASWATRPPTSAAVVGNSAVGARCLSPSAALPSSSASPPTNELNTCSSREKSSSDPGVGGRPWVASNAKSELSAK</sequence>
<protein>
    <submittedName>
        <fullName evidence="3">Uncharacterized protein</fullName>
    </submittedName>
</protein>
<feature type="compositionally biased region" description="Low complexity" evidence="1">
    <location>
        <begin position="132"/>
        <end position="142"/>
    </location>
</feature>
<dbReference type="EMBL" id="CAJMWX010001117">
    <property type="protein sequence ID" value="CAE6468612.1"/>
    <property type="molecule type" value="Genomic_DNA"/>
</dbReference>
<feature type="non-terminal residue" evidence="3">
    <location>
        <position position="1"/>
    </location>
</feature>
<keyword evidence="2" id="KW-0812">Transmembrane</keyword>
<dbReference type="AlphaFoldDB" id="A0A8H3BY38"/>
<evidence type="ECO:0000256" key="2">
    <source>
        <dbReference type="SAM" id="Phobius"/>
    </source>
</evidence>
<name>A0A8H3BY38_9AGAM</name>
<feature type="region of interest" description="Disordered" evidence="1">
    <location>
        <begin position="132"/>
        <end position="178"/>
    </location>
</feature>
<evidence type="ECO:0000313" key="4">
    <source>
        <dbReference type="Proteomes" id="UP000663888"/>
    </source>
</evidence>
<comment type="caution">
    <text evidence="3">The sequence shown here is derived from an EMBL/GenBank/DDBJ whole genome shotgun (WGS) entry which is preliminary data.</text>
</comment>
<feature type="transmembrane region" description="Helical" evidence="2">
    <location>
        <begin position="12"/>
        <end position="37"/>
    </location>
</feature>
<evidence type="ECO:0000313" key="3">
    <source>
        <dbReference type="EMBL" id="CAE6468612.1"/>
    </source>
</evidence>